<evidence type="ECO:0000313" key="1">
    <source>
        <dbReference type="EMBL" id="WDF69802.1"/>
    </source>
</evidence>
<protein>
    <submittedName>
        <fullName evidence="1">DUF3037 domain-containing protein</fullName>
    </submittedName>
</protein>
<evidence type="ECO:0000313" key="2">
    <source>
        <dbReference type="Proteomes" id="UP001221558"/>
    </source>
</evidence>
<dbReference type="EMBL" id="CP117880">
    <property type="protein sequence ID" value="WDF69802.1"/>
    <property type="molecule type" value="Genomic_DNA"/>
</dbReference>
<gene>
    <name evidence="1" type="ORF">PQ465_05355</name>
</gene>
<name>A0ABY7WJM4_9SPHI</name>
<proteinExistence type="predicted"/>
<dbReference type="Pfam" id="PF11236">
    <property type="entry name" value="DUF3037"/>
    <property type="match status" value="1"/>
</dbReference>
<organism evidence="1 2">
    <name type="scientific">Sphingobacterium oryzagri</name>
    <dbReference type="NCBI Taxonomy" id="3025669"/>
    <lineage>
        <taxon>Bacteria</taxon>
        <taxon>Pseudomonadati</taxon>
        <taxon>Bacteroidota</taxon>
        <taxon>Sphingobacteriia</taxon>
        <taxon>Sphingobacteriales</taxon>
        <taxon>Sphingobacteriaceae</taxon>
        <taxon>Sphingobacterium</taxon>
    </lineage>
</organism>
<accession>A0ABY7WJM4</accession>
<keyword evidence="2" id="KW-1185">Reference proteome</keyword>
<dbReference type="RefSeq" id="WP_274268514.1">
    <property type="nucleotide sequence ID" value="NZ_CP117880.1"/>
</dbReference>
<dbReference type="InterPro" id="IPR021398">
    <property type="entry name" value="DUF3037"/>
</dbReference>
<sequence>MPVILLNKYRMHEKTVYEYAVVRVVPRVAREEFVNVGVALYCKKQRYAQVKIFVDEAKCRALDPDIDLELILKHLDSFQRICAGDKDAGKLASLEQAERFRWLTAKRSTLIQCSVLHPGMCVSAEETLQELFDKLVL</sequence>
<dbReference type="Proteomes" id="UP001221558">
    <property type="component" value="Chromosome"/>
</dbReference>
<reference evidence="1 2" key="1">
    <citation type="submission" date="2023-02" db="EMBL/GenBank/DDBJ databases">
        <title>Genome sequence of Sphingobacterium sp. KACC 22765.</title>
        <authorList>
            <person name="Kim S."/>
            <person name="Heo J."/>
            <person name="Kwon S.-W."/>
        </authorList>
    </citation>
    <scope>NUCLEOTIDE SEQUENCE [LARGE SCALE GENOMIC DNA]</scope>
    <source>
        <strain evidence="1 2">KACC 22765</strain>
    </source>
</reference>